<comment type="caution">
    <text evidence="1">The sequence shown here is derived from an EMBL/GenBank/DDBJ whole genome shotgun (WGS) entry which is preliminary data.</text>
</comment>
<reference evidence="1 2" key="1">
    <citation type="submission" date="2022-07" db="EMBL/GenBank/DDBJ databases">
        <title>Fecal culturing of patients with breast cancer.</title>
        <authorList>
            <person name="Teng N.M.Y."/>
            <person name="Kiu R."/>
            <person name="Evans R."/>
            <person name="Baker D.J."/>
            <person name="Zenner C."/>
            <person name="Robinson S.D."/>
            <person name="Hall L.J."/>
        </authorList>
    </citation>
    <scope>NUCLEOTIDE SEQUENCE [LARGE SCALE GENOMIC DNA]</scope>
    <source>
        <strain evidence="1 2">LH1063</strain>
    </source>
</reference>
<dbReference type="Gene3D" id="3.40.50.300">
    <property type="entry name" value="P-loop containing nucleotide triphosphate hydrolases"/>
    <property type="match status" value="1"/>
</dbReference>
<evidence type="ECO:0000313" key="2">
    <source>
        <dbReference type="Proteomes" id="UP001205603"/>
    </source>
</evidence>
<dbReference type="Proteomes" id="UP001205603">
    <property type="component" value="Unassembled WGS sequence"/>
</dbReference>
<dbReference type="EMBL" id="JANDHW010000003">
    <property type="protein sequence ID" value="MCP9611337.1"/>
    <property type="molecule type" value="Genomic_DNA"/>
</dbReference>
<keyword evidence="2" id="KW-1185">Reference proteome</keyword>
<accession>A0ABT1MFC4</accession>
<name>A0ABT1MFC4_9BACT</name>
<proteinExistence type="predicted"/>
<evidence type="ECO:0000313" key="1">
    <source>
        <dbReference type="EMBL" id="MCP9611337.1"/>
    </source>
</evidence>
<dbReference type="InterPro" id="IPR027417">
    <property type="entry name" value="P-loop_NTPase"/>
</dbReference>
<gene>
    <name evidence="1" type="ORF">NMU02_04440</name>
</gene>
<organism evidence="1 2">
    <name type="scientific">Coprobacter tertius</name>
    <dbReference type="NCBI Taxonomy" id="2944915"/>
    <lineage>
        <taxon>Bacteria</taxon>
        <taxon>Pseudomonadati</taxon>
        <taxon>Bacteroidota</taxon>
        <taxon>Bacteroidia</taxon>
        <taxon>Bacteroidales</taxon>
        <taxon>Barnesiellaceae</taxon>
        <taxon>Coprobacter</taxon>
    </lineage>
</organism>
<dbReference type="SUPFAM" id="SSF52540">
    <property type="entry name" value="P-loop containing nucleoside triphosphate hydrolases"/>
    <property type="match status" value="1"/>
</dbReference>
<dbReference type="RefSeq" id="WP_255026073.1">
    <property type="nucleotide sequence ID" value="NZ_JANDHW010000003.1"/>
</dbReference>
<protein>
    <submittedName>
        <fullName evidence="1">Replication protein</fullName>
    </submittedName>
</protein>
<sequence length="223" mass="25701">MDEKDNKQGPQRVDLTRFRAVLQRRALPERFKVDKYPEDVPAMLRECYIAEVMRRRMQFIDDEATQSHIEKAAKWLTGNCKPGLLLFGTVGNGKSTLARAIGSLIGILYESAYFDQRKTVRTVSALELADIAKNEPERFNGIKKAELLAIDDVGTEPSVVKVWGNEISPFVDTIYYRYDRQLFTIMTSNLNAEDLANKYGERIADRFTEMFDRIPFINNSYRK</sequence>